<evidence type="ECO:0000256" key="7">
    <source>
        <dbReference type="ARBA" id="ARBA00022759"/>
    </source>
</evidence>
<gene>
    <name evidence="13" type="ORF">COEU31_16020</name>
</gene>
<dbReference type="GO" id="GO:0003677">
    <property type="term" value="F:DNA binding"/>
    <property type="evidence" value="ECO:0007669"/>
    <property type="project" value="UniProtKB-KW"/>
</dbReference>
<dbReference type="InterPro" id="IPR014001">
    <property type="entry name" value="Helicase_ATP-bd"/>
</dbReference>
<keyword evidence="6 11" id="KW-0680">Restriction system</keyword>
<comment type="function">
    <text evidence="11">Subunit R is required for both nuclease and ATPase activities, but not for modification.</text>
</comment>
<dbReference type="InterPro" id="IPR007409">
    <property type="entry name" value="Restrct_endonuc_type1_HsdR_N"/>
</dbReference>
<keyword evidence="5 11" id="KW-0547">Nucleotide-binding</keyword>
<dbReference type="NCBIfam" id="TIGR00348">
    <property type="entry name" value="hsdR"/>
    <property type="match status" value="1"/>
</dbReference>
<dbReference type="PANTHER" id="PTHR30195">
    <property type="entry name" value="TYPE I SITE-SPECIFIC DEOXYRIBONUCLEASE PROTEIN SUBUNIT M AND R"/>
    <property type="match status" value="1"/>
</dbReference>
<dbReference type="GO" id="GO:0004386">
    <property type="term" value="F:helicase activity"/>
    <property type="evidence" value="ECO:0007669"/>
    <property type="project" value="UniProtKB-KW"/>
</dbReference>
<dbReference type="PROSITE" id="PS51192">
    <property type="entry name" value="HELICASE_ATP_BIND_1"/>
    <property type="match status" value="1"/>
</dbReference>
<evidence type="ECO:0000259" key="12">
    <source>
        <dbReference type="PROSITE" id="PS51192"/>
    </source>
</evidence>
<dbReference type="Gene3D" id="3.90.1570.50">
    <property type="match status" value="2"/>
</dbReference>
<evidence type="ECO:0000256" key="1">
    <source>
        <dbReference type="ARBA" id="ARBA00000851"/>
    </source>
</evidence>
<dbReference type="AlphaFoldDB" id="A0AAI9K6S9"/>
<comment type="subunit">
    <text evidence="3 11">The type I restriction/modification system is composed of three polypeptides R, M and S.</text>
</comment>
<dbReference type="SMART" id="SM00487">
    <property type="entry name" value="DEXDc"/>
    <property type="match status" value="1"/>
</dbReference>
<evidence type="ECO:0000256" key="8">
    <source>
        <dbReference type="ARBA" id="ARBA00022801"/>
    </source>
</evidence>
<dbReference type="InterPro" id="IPR027417">
    <property type="entry name" value="P-loop_NTPase"/>
</dbReference>
<dbReference type="GO" id="GO:0005524">
    <property type="term" value="F:ATP binding"/>
    <property type="evidence" value="ECO:0007669"/>
    <property type="project" value="UniProtKB-KW"/>
</dbReference>
<evidence type="ECO:0000256" key="3">
    <source>
        <dbReference type="ARBA" id="ARBA00011296"/>
    </source>
</evidence>
<dbReference type="PANTHER" id="PTHR30195:SF16">
    <property type="entry name" value="TYPE I RESTRICTION ENZYME ENDONUCLEASE SUBUNIT"/>
    <property type="match status" value="1"/>
</dbReference>
<keyword evidence="10 11" id="KW-0238">DNA-binding</keyword>
<comment type="similarity">
    <text evidence="2 11">Belongs to the HsdR family.</text>
</comment>
<dbReference type="Pfam" id="PF22679">
    <property type="entry name" value="T1R_D3-like"/>
    <property type="match status" value="1"/>
</dbReference>
<dbReference type="Proteomes" id="UP000660047">
    <property type="component" value="Unassembled WGS sequence"/>
</dbReference>
<feature type="domain" description="Helicase ATP-binding" evidence="12">
    <location>
        <begin position="312"/>
        <end position="474"/>
    </location>
</feature>
<evidence type="ECO:0000313" key="14">
    <source>
        <dbReference type="Proteomes" id="UP000660047"/>
    </source>
</evidence>
<dbReference type="InterPro" id="IPR022625">
    <property type="entry name" value="TypeI_RM_Rsu_C"/>
</dbReference>
<dbReference type="CDD" id="cd18030">
    <property type="entry name" value="DEXHc_RE_I_HsdR"/>
    <property type="match status" value="1"/>
</dbReference>
<keyword evidence="4" id="KW-0540">Nuclease</keyword>
<dbReference type="InterPro" id="IPR051268">
    <property type="entry name" value="Type-I_R_enzyme_R_subunit"/>
</dbReference>
<dbReference type="SUPFAM" id="SSF52540">
    <property type="entry name" value="P-loop containing nucleoside triphosphate hydrolases"/>
    <property type="match status" value="1"/>
</dbReference>
<evidence type="ECO:0000256" key="2">
    <source>
        <dbReference type="ARBA" id="ARBA00008598"/>
    </source>
</evidence>
<dbReference type="Pfam" id="PF18766">
    <property type="entry name" value="SWI2_SNF2"/>
    <property type="match status" value="1"/>
</dbReference>
<dbReference type="CDD" id="cd18800">
    <property type="entry name" value="SF2_C_EcoR124I-like"/>
    <property type="match status" value="1"/>
</dbReference>
<dbReference type="CDD" id="cd22332">
    <property type="entry name" value="HsdR_N"/>
    <property type="match status" value="1"/>
</dbReference>
<dbReference type="GO" id="GO:0009307">
    <property type="term" value="P:DNA restriction-modification system"/>
    <property type="evidence" value="ECO:0007669"/>
    <property type="project" value="UniProtKB-KW"/>
</dbReference>
<evidence type="ECO:0000256" key="11">
    <source>
        <dbReference type="RuleBase" id="RU364115"/>
    </source>
</evidence>
<dbReference type="InterPro" id="IPR040980">
    <property type="entry name" value="SWI2_SNF2"/>
</dbReference>
<evidence type="ECO:0000256" key="6">
    <source>
        <dbReference type="ARBA" id="ARBA00022747"/>
    </source>
</evidence>
<evidence type="ECO:0000256" key="9">
    <source>
        <dbReference type="ARBA" id="ARBA00022840"/>
    </source>
</evidence>
<dbReference type="InterPro" id="IPR004473">
    <property type="entry name" value="Restrct_endonuc_typeI_HsdR"/>
</dbReference>
<dbReference type="GO" id="GO:0009035">
    <property type="term" value="F:type I site-specific deoxyribonuclease activity"/>
    <property type="evidence" value="ECO:0007669"/>
    <property type="project" value="UniProtKB-EC"/>
</dbReference>
<reference evidence="13" key="1">
    <citation type="submission" date="2020-06" db="EMBL/GenBank/DDBJ databases">
        <title>Characterization of fructooligosaccharide metabolism and fructooligosaccharide-degrading enzymes in human commensal butyrate producers.</title>
        <authorList>
            <person name="Tanno H."/>
            <person name="Fujii T."/>
            <person name="Hirano K."/>
            <person name="Maeno S."/>
            <person name="Tonozuka T."/>
            <person name="Sakamoto M."/>
            <person name="Ohkuma M."/>
            <person name="Tochio T."/>
            <person name="Endo A."/>
        </authorList>
    </citation>
    <scope>NUCLEOTIDE SEQUENCE</scope>
    <source>
        <strain evidence="13">JCM 31265</strain>
    </source>
</reference>
<dbReference type="InterPro" id="IPR055180">
    <property type="entry name" value="HsdR_RecA-like_helicase_dom_2"/>
</dbReference>
<keyword evidence="9 11" id="KW-0067">ATP-binding</keyword>
<dbReference type="EC" id="3.1.21.3" evidence="11"/>
<dbReference type="EMBL" id="BLYL01000008">
    <property type="protein sequence ID" value="GFO94556.1"/>
    <property type="molecule type" value="Genomic_DNA"/>
</dbReference>
<comment type="catalytic activity">
    <reaction evidence="1 11">
        <text>Endonucleolytic cleavage of DNA to give random double-stranded fragments with terminal 5'-phosphates, ATP is simultaneously hydrolyzed.</text>
        <dbReference type="EC" id="3.1.21.3"/>
    </reaction>
</comment>
<dbReference type="RefSeq" id="WP_055224189.1">
    <property type="nucleotide sequence ID" value="NZ_BLYL01000008.1"/>
</dbReference>
<organism evidence="13 14">
    <name type="scientific">Coprococcus eutactus</name>
    <dbReference type="NCBI Taxonomy" id="33043"/>
    <lineage>
        <taxon>Bacteria</taxon>
        <taxon>Bacillati</taxon>
        <taxon>Bacillota</taxon>
        <taxon>Clostridia</taxon>
        <taxon>Lachnospirales</taxon>
        <taxon>Lachnospiraceae</taxon>
        <taxon>Coprococcus</taxon>
    </lineage>
</organism>
<evidence type="ECO:0000256" key="10">
    <source>
        <dbReference type="ARBA" id="ARBA00023125"/>
    </source>
</evidence>
<keyword evidence="8 11" id="KW-0378">Hydrolase</keyword>
<keyword evidence="7" id="KW-0255">Endonuclease</keyword>
<evidence type="ECO:0000313" key="13">
    <source>
        <dbReference type="EMBL" id="GFO94556.1"/>
    </source>
</evidence>
<protein>
    <recommendedName>
        <fullName evidence="11">Type I restriction enzyme endonuclease subunit</fullName>
        <shortName evidence="11">R protein</shortName>
        <ecNumber evidence="11">3.1.21.3</ecNumber>
    </recommendedName>
    <alternativeName>
        <fullName evidence="11">Type-1 restriction enzyme R protein</fullName>
    </alternativeName>
</protein>
<accession>A0AAI9K6S9</accession>
<dbReference type="Gene3D" id="3.40.50.300">
    <property type="entry name" value="P-loop containing nucleotide triphosphate hydrolases"/>
    <property type="match status" value="2"/>
</dbReference>
<dbReference type="Pfam" id="PF04313">
    <property type="entry name" value="HSDR_N"/>
    <property type="match status" value="1"/>
</dbReference>
<dbReference type="Pfam" id="PF12008">
    <property type="entry name" value="EcoR124_C"/>
    <property type="match status" value="1"/>
</dbReference>
<evidence type="ECO:0000256" key="5">
    <source>
        <dbReference type="ARBA" id="ARBA00022741"/>
    </source>
</evidence>
<comment type="caution">
    <text evidence="13">The sequence shown here is derived from an EMBL/GenBank/DDBJ whole genome shotgun (WGS) entry which is preliminary data.</text>
</comment>
<keyword evidence="13" id="KW-0347">Helicase</keyword>
<dbReference type="Gene3D" id="1.20.58.2040">
    <property type="match status" value="1"/>
</dbReference>
<sequence>MSYFNIVAETSENTVVTEYEPVKRRSDSYQSEAELEQEFIRMLCEQGYEYLPLHTERDMINNLRERLQELNNYEFTDKEWTYFFNNDIANPNFSLQDKTRNIQEDYRKVLKRDDGSTKNISLIDKTNIHNNRLQVINQYVMGLQDGAKHDNRYDVTVLVNGLPLVHVELKRRGVQIREAFNQINRYKRDSFWAGSGLFEYVQIFVISNGTNTKYYSNSTRDNAIRDAKAGNTKRGKTSNSFEFTCFWADANNKVIPDMVDFTKTFFAKHTLLNILTKYCIFTSENILMVMRPYQITATERILNRIEIANNYKKYGSVAGGGYIWHTTGSGKTLTSFKTARLASQLSYIDKVLFVVDRKDLDYQTMKEYDRFEKGAANSNSSTRILKRQLEDNNAHIIITTIQKLATFIKKNPGHEVYDKHVVIIFDECHRSQFGDMHTAIVKNFRKYHLFGFTGTPIFSVNSGKAKNPEFFTTAQTFGDQLHAYTIVDAINDNNVLPFRVDYIKTMDVDEEITDEMVWDINREKAMMAPKRIELVTKYILDHFDQKTYRGDKTYIYNTLTNIQEVASAERGAVEEIKRSQRLSGFNSIFAVASVPMAKLYYQEFKRQMELDPTKHLRIATIFSYAANEEEVDGLLDEENPEDTTALDQTARDFLDGAIDDYNKMFHTNYSTDGDRFQNYYKDVSLRMKNKEIDLLIVVNMFLTGFDATTLNTLWVDKNLKMHGLIQAFSRTNRILNSIKTFGNIVCFRNLQKRVDSAISLFGDKNAGGIVLLQSFKDYYYGYESVDGEHMPGYVDMVEELKEKFPLMDPQIIGEQNQKAFIALFGAFLRMRNLLLSFDEYKGNELISERDLQDYLGRYQDLRDEWRRKRENNESTDITDDIVFEVELIKQIEINIDYILMLVKKYHDTHCEDKEVLITIKRAVEASPELRSKKALIESFIAGINDVEDVMAEWREFVVEQRENDLAQLISEERLNPENTRRYIENAFRDGEIRTAGTDIDKLMPPVSRFGGSGRDKKKQAVIEKLKQFFEKYYGVGGAMSIGGTQKVMYGERRGEVGMVAEEKE</sequence>
<proteinExistence type="inferred from homology"/>
<name>A0AAI9K6S9_9FIRM</name>
<evidence type="ECO:0000256" key="4">
    <source>
        <dbReference type="ARBA" id="ARBA00022722"/>
    </source>
</evidence>